<dbReference type="PANTHER" id="PTHR24198">
    <property type="entry name" value="ANKYRIN REPEAT AND PROTEIN KINASE DOMAIN-CONTAINING PROTEIN"/>
    <property type="match status" value="1"/>
</dbReference>
<dbReference type="PROSITE" id="PS50088">
    <property type="entry name" value="ANK_REPEAT"/>
    <property type="match status" value="2"/>
</dbReference>
<feature type="repeat" description="ANK" evidence="3">
    <location>
        <begin position="139"/>
        <end position="171"/>
    </location>
</feature>
<gene>
    <name evidence="6" type="primary">LOC113207156</name>
</gene>
<evidence type="ECO:0000313" key="6">
    <source>
        <dbReference type="RefSeq" id="XP_026279349.1"/>
    </source>
</evidence>
<evidence type="ECO:0000256" key="1">
    <source>
        <dbReference type="ARBA" id="ARBA00022737"/>
    </source>
</evidence>
<keyword evidence="4" id="KW-1133">Transmembrane helix</keyword>
<dbReference type="Proteomes" id="UP000504606">
    <property type="component" value="Unplaced"/>
</dbReference>
<dbReference type="AlphaFoldDB" id="A0A6J1SDV3"/>
<keyword evidence="4" id="KW-0472">Membrane</keyword>
<dbReference type="GO" id="GO:0005737">
    <property type="term" value="C:cytoplasm"/>
    <property type="evidence" value="ECO:0007669"/>
    <property type="project" value="TreeGrafter"/>
</dbReference>
<dbReference type="PANTHER" id="PTHR24198:SF165">
    <property type="entry name" value="ANKYRIN REPEAT-CONTAINING PROTEIN-RELATED"/>
    <property type="match status" value="1"/>
</dbReference>
<sequence length="296" mass="32705">MHAQDLNDEAKQPLHFLDLDTLCAGKVEFVKMNITLDYVKKMTEDLWDGLGDGELLSWSPAAVACATAAFLMVPVTVALLKKCKQGTPALDKHAELLSSVHFYSGSPPDANNNKRCIELLSKFPELVNQPLTKDHYTSHGYTPFLRACWNNNFELIKFMLSAGADIRLTNSDGETALYLVAYRVSKSQTWDPKALNLLWNAGCSVDDVNVHNNSMLHLAAKAGHATLTRWLLLHGAEPKVMNEAGYTPYKLALKKGSTAHKLVAALLDHRATTNEDRKVVVRSDGVYLERGVSSLL</sequence>
<dbReference type="PROSITE" id="PS50297">
    <property type="entry name" value="ANK_REP_REGION"/>
    <property type="match status" value="2"/>
</dbReference>
<dbReference type="SMART" id="SM00248">
    <property type="entry name" value="ANK"/>
    <property type="match status" value="4"/>
</dbReference>
<dbReference type="Pfam" id="PF12796">
    <property type="entry name" value="Ank_2"/>
    <property type="match status" value="1"/>
</dbReference>
<feature type="transmembrane region" description="Helical" evidence="4">
    <location>
        <begin position="55"/>
        <end position="80"/>
    </location>
</feature>
<dbReference type="SUPFAM" id="SSF48403">
    <property type="entry name" value="Ankyrin repeat"/>
    <property type="match status" value="1"/>
</dbReference>
<dbReference type="Gene3D" id="1.25.40.20">
    <property type="entry name" value="Ankyrin repeat-containing domain"/>
    <property type="match status" value="1"/>
</dbReference>
<dbReference type="KEGG" id="foc:113207156"/>
<keyword evidence="5" id="KW-1185">Reference proteome</keyword>
<name>A0A6J1SDV3_FRAOC</name>
<keyword evidence="2 3" id="KW-0040">ANK repeat</keyword>
<evidence type="ECO:0000256" key="3">
    <source>
        <dbReference type="PROSITE-ProRule" id="PRU00023"/>
    </source>
</evidence>
<keyword evidence="4" id="KW-0812">Transmembrane</keyword>
<dbReference type="InterPro" id="IPR002110">
    <property type="entry name" value="Ankyrin_rpt"/>
</dbReference>
<keyword evidence="1" id="KW-0677">Repeat</keyword>
<organism evidence="5 6">
    <name type="scientific">Frankliniella occidentalis</name>
    <name type="common">Western flower thrips</name>
    <name type="synonym">Euthrips occidentalis</name>
    <dbReference type="NCBI Taxonomy" id="133901"/>
    <lineage>
        <taxon>Eukaryota</taxon>
        <taxon>Metazoa</taxon>
        <taxon>Ecdysozoa</taxon>
        <taxon>Arthropoda</taxon>
        <taxon>Hexapoda</taxon>
        <taxon>Insecta</taxon>
        <taxon>Pterygota</taxon>
        <taxon>Neoptera</taxon>
        <taxon>Paraneoptera</taxon>
        <taxon>Thysanoptera</taxon>
        <taxon>Terebrantia</taxon>
        <taxon>Thripoidea</taxon>
        <taxon>Thripidae</taxon>
        <taxon>Frankliniella</taxon>
    </lineage>
</organism>
<evidence type="ECO:0000256" key="4">
    <source>
        <dbReference type="SAM" id="Phobius"/>
    </source>
</evidence>
<evidence type="ECO:0000256" key="2">
    <source>
        <dbReference type="ARBA" id="ARBA00023043"/>
    </source>
</evidence>
<proteinExistence type="predicted"/>
<dbReference type="RefSeq" id="XP_026279349.1">
    <property type="nucleotide sequence ID" value="XM_026423564.2"/>
</dbReference>
<reference evidence="6" key="1">
    <citation type="submission" date="2025-08" db="UniProtKB">
        <authorList>
            <consortium name="RefSeq"/>
        </authorList>
    </citation>
    <scope>IDENTIFICATION</scope>
    <source>
        <tissue evidence="6">Whole organism</tissue>
    </source>
</reference>
<feature type="repeat" description="ANK" evidence="3">
    <location>
        <begin position="211"/>
        <end position="243"/>
    </location>
</feature>
<protein>
    <submittedName>
        <fullName evidence="6">Uncharacterized protein LOC113207156</fullName>
    </submittedName>
</protein>
<dbReference type="GeneID" id="113207156"/>
<accession>A0A6J1SDV3</accession>
<dbReference type="InterPro" id="IPR036770">
    <property type="entry name" value="Ankyrin_rpt-contain_sf"/>
</dbReference>
<evidence type="ECO:0000313" key="5">
    <source>
        <dbReference type="Proteomes" id="UP000504606"/>
    </source>
</evidence>